<keyword evidence="5 7" id="KW-1133">Transmembrane helix</keyword>
<feature type="transmembrane region" description="Helical" evidence="7">
    <location>
        <begin position="395"/>
        <end position="415"/>
    </location>
</feature>
<dbReference type="InterPro" id="IPR035671">
    <property type="entry name" value="DsbD_gamma"/>
</dbReference>
<feature type="transmembrane region" description="Helical" evidence="7">
    <location>
        <begin position="368"/>
        <end position="389"/>
    </location>
</feature>
<dbReference type="PANTHER" id="PTHR32234">
    <property type="entry name" value="THIOL:DISULFIDE INTERCHANGE PROTEIN DSBD"/>
    <property type="match status" value="1"/>
</dbReference>
<evidence type="ECO:0000313" key="10">
    <source>
        <dbReference type="EMBL" id="WLD59323.1"/>
    </source>
</evidence>
<dbReference type="GO" id="GO:0047134">
    <property type="term" value="F:protein-disulfide reductase [NAD(P)H] activity"/>
    <property type="evidence" value="ECO:0007669"/>
    <property type="project" value="UniProtKB-EC"/>
</dbReference>
<dbReference type="RefSeq" id="WP_304996614.1">
    <property type="nucleotide sequence ID" value="NZ_CP101717.1"/>
</dbReference>
<evidence type="ECO:0000256" key="5">
    <source>
        <dbReference type="ARBA" id="ARBA00022989"/>
    </source>
</evidence>
<dbReference type="PANTHER" id="PTHR32234:SF0">
    <property type="entry name" value="THIOL:DISULFIDE INTERCHANGE PROTEIN DSBD"/>
    <property type="match status" value="1"/>
</dbReference>
<keyword evidence="8" id="KW-0732">Signal</keyword>
<feature type="chain" id="PRO_5044329972" evidence="8">
    <location>
        <begin position="20"/>
        <end position="588"/>
    </location>
</feature>
<dbReference type="CDD" id="cd02953">
    <property type="entry name" value="DsbDgamma"/>
    <property type="match status" value="1"/>
</dbReference>
<dbReference type="InterPro" id="IPR036249">
    <property type="entry name" value="Thioredoxin-like_sf"/>
</dbReference>
<dbReference type="Pfam" id="PF13899">
    <property type="entry name" value="Thioredoxin_7"/>
    <property type="match status" value="1"/>
</dbReference>
<keyword evidence="3 7" id="KW-0812">Transmembrane</keyword>
<evidence type="ECO:0000259" key="9">
    <source>
        <dbReference type="PROSITE" id="PS51352"/>
    </source>
</evidence>
<feature type="transmembrane region" description="Helical" evidence="7">
    <location>
        <begin position="297"/>
        <end position="327"/>
    </location>
</feature>
<dbReference type="SUPFAM" id="SSF52833">
    <property type="entry name" value="Thioredoxin-like"/>
    <property type="match status" value="1"/>
</dbReference>
<evidence type="ECO:0000256" key="4">
    <source>
        <dbReference type="ARBA" id="ARBA00022748"/>
    </source>
</evidence>
<dbReference type="AlphaFoldDB" id="A0AB38YJN8"/>
<dbReference type="EMBL" id="CP101717">
    <property type="protein sequence ID" value="WLD59323.1"/>
    <property type="molecule type" value="Genomic_DNA"/>
</dbReference>
<dbReference type="Gene3D" id="3.40.30.10">
    <property type="entry name" value="Glutaredoxin"/>
    <property type="match status" value="1"/>
</dbReference>
<dbReference type="GO" id="GO:0045454">
    <property type="term" value="P:cell redox homeostasis"/>
    <property type="evidence" value="ECO:0007669"/>
    <property type="project" value="TreeGrafter"/>
</dbReference>
<feature type="transmembrane region" description="Helical" evidence="7">
    <location>
        <begin position="173"/>
        <end position="194"/>
    </location>
</feature>
<dbReference type="SUPFAM" id="SSF74863">
    <property type="entry name" value="Thiol:disulfide interchange protein DsbD, N-terminal domain (DsbD-alpha)"/>
    <property type="match status" value="1"/>
</dbReference>
<evidence type="ECO:0000256" key="6">
    <source>
        <dbReference type="ARBA" id="ARBA00023136"/>
    </source>
</evidence>
<proteinExistence type="predicted"/>
<dbReference type="InterPro" id="IPR003834">
    <property type="entry name" value="Cyt_c_assmbl_TM_dom"/>
</dbReference>
<dbReference type="PROSITE" id="PS51352">
    <property type="entry name" value="THIOREDOXIN_2"/>
    <property type="match status" value="1"/>
</dbReference>
<dbReference type="EC" id="1.8.1.8" evidence="10"/>
<dbReference type="NCBIfam" id="NF001419">
    <property type="entry name" value="PRK00293.1"/>
    <property type="match status" value="1"/>
</dbReference>
<organism evidence="10">
    <name type="scientific">Salinispirillum sp. LH 10-3-1</name>
    <dbReference type="NCBI Taxonomy" id="2952525"/>
    <lineage>
        <taxon>Bacteria</taxon>
        <taxon>Pseudomonadati</taxon>
        <taxon>Pseudomonadota</taxon>
        <taxon>Gammaproteobacteria</taxon>
        <taxon>Oceanospirillales</taxon>
        <taxon>Saccharospirillaceae</taxon>
        <taxon>Salinispirillum</taxon>
    </lineage>
</organism>
<comment type="subcellular location">
    <subcellularLocation>
        <location evidence="1">Cell membrane</location>
        <topology evidence="1">Multi-pass membrane protein</topology>
    </subcellularLocation>
</comment>
<dbReference type="GO" id="GO:0005886">
    <property type="term" value="C:plasma membrane"/>
    <property type="evidence" value="ECO:0007669"/>
    <property type="project" value="UniProtKB-SubCell"/>
</dbReference>
<dbReference type="Gene3D" id="2.60.40.1250">
    <property type="entry name" value="Thiol:disulfide interchange protein DsbD, N-terminal domain"/>
    <property type="match status" value="1"/>
</dbReference>
<feature type="signal peptide" evidence="8">
    <location>
        <begin position="1"/>
        <end position="19"/>
    </location>
</feature>
<feature type="transmembrane region" description="Helical" evidence="7">
    <location>
        <begin position="215"/>
        <end position="242"/>
    </location>
</feature>
<evidence type="ECO:0000256" key="2">
    <source>
        <dbReference type="ARBA" id="ARBA00022475"/>
    </source>
</evidence>
<feature type="transmembrane region" description="Helical" evidence="7">
    <location>
        <begin position="427"/>
        <end position="445"/>
    </location>
</feature>
<dbReference type="Pfam" id="PF11412">
    <property type="entry name" value="DsbD_N"/>
    <property type="match status" value="1"/>
</dbReference>
<evidence type="ECO:0000256" key="8">
    <source>
        <dbReference type="SAM" id="SignalP"/>
    </source>
</evidence>
<evidence type="ECO:0000256" key="1">
    <source>
        <dbReference type="ARBA" id="ARBA00004651"/>
    </source>
</evidence>
<protein>
    <submittedName>
        <fullName evidence="10">Protein-disulfide reductase DsbD</fullName>
        <ecNumber evidence="10">1.8.1.8</ecNumber>
    </submittedName>
</protein>
<name>A0AB38YJN8_9GAMM</name>
<keyword evidence="4" id="KW-0201">Cytochrome c-type biogenesis</keyword>
<accession>A0AB38YJN8</accession>
<feature type="transmembrane region" description="Helical" evidence="7">
    <location>
        <begin position="254"/>
        <end position="276"/>
    </location>
</feature>
<feature type="transmembrane region" description="Helical" evidence="7">
    <location>
        <begin position="333"/>
        <end position="356"/>
    </location>
</feature>
<keyword evidence="10" id="KW-0560">Oxidoreductase</keyword>
<dbReference type="GO" id="GO:0017004">
    <property type="term" value="P:cytochrome complex assembly"/>
    <property type="evidence" value="ECO:0007669"/>
    <property type="project" value="UniProtKB-KW"/>
</dbReference>
<dbReference type="Pfam" id="PF02683">
    <property type="entry name" value="DsbD_TM"/>
    <property type="match status" value="1"/>
</dbReference>
<sequence length="588" mass="63210">MKQVVQFLLVWLSVGAVYAQTHTFLPVDEALRMSHYSDRGELVVDWVIEPEHYMYKERTRIEMGPGQSAQMGDVQLPNHYIAKYDEFFDETLNVYYDYLTLTVPVVADQPVTFTVHYQGCAEAGLCYPPQARTVTFDPSGMADANVSSSATARGLPSDLTGGGLAGFLTQGSLLLSIGLFFALGVGLVFTPCVLPMVPIMSALVMGENRPSTGRAIAIAVTYVVAMALTYALAGLLAASLGAAGNIQATMQTPWVLTVFAVVFALLALAMFGVFSMQLPAGMSQAITGLQNRIQRGNLASIAVIGSLSALVVSPCVSAPLAGALIYISATGDMALGFFALLALGLGMGMPLILVAVGGARWLPRSGPWMVQVKNFFGVLLLGVAIWLLSRWLNPIITLALWGLLALGYAVALGVFDAFRQPVHRFRQAIGLLMLIYGVAALWGALGGATNPLQPVARAGGAGGASTQAEVNPFYRVGDVAELRVQLAQAADSGQPVMLDFYADWCISCKVMKRTIFSQDDVQALLTDYRWLQIDVTQNNREQQALLNEYGLFGPPAILFFDQEGVWKTGLTVQGEVSKTQFLRHMGLI</sequence>
<dbReference type="InterPro" id="IPR036929">
    <property type="entry name" value="DsbDN_sf"/>
</dbReference>
<reference evidence="10" key="1">
    <citation type="submission" date="2022-07" db="EMBL/GenBank/DDBJ databases">
        <title>Complete genome sequence of Salinispirillum sp. LH10-3-1 capable of multiple carbohydrate inversion isolated from a soda lake.</title>
        <authorList>
            <person name="Liu J."/>
            <person name="Zhai Y."/>
            <person name="Zhang H."/>
            <person name="Yang H."/>
            <person name="Qu J."/>
            <person name="Li J."/>
        </authorList>
    </citation>
    <scope>NUCLEOTIDE SEQUENCE</scope>
    <source>
        <strain evidence="10">LH 10-3-1</strain>
    </source>
</reference>
<keyword evidence="6 7" id="KW-0472">Membrane</keyword>
<gene>
    <name evidence="10" type="primary">dsbD</name>
    <name evidence="10" type="ORF">NFC81_05960</name>
</gene>
<evidence type="ECO:0000256" key="7">
    <source>
        <dbReference type="SAM" id="Phobius"/>
    </source>
</evidence>
<evidence type="ECO:0000256" key="3">
    <source>
        <dbReference type="ARBA" id="ARBA00022692"/>
    </source>
</evidence>
<dbReference type="InterPro" id="IPR028250">
    <property type="entry name" value="DsbDN"/>
</dbReference>
<dbReference type="InterPro" id="IPR013766">
    <property type="entry name" value="Thioredoxin_domain"/>
</dbReference>
<keyword evidence="2" id="KW-1003">Cell membrane</keyword>
<feature type="domain" description="Thioredoxin" evidence="9">
    <location>
        <begin position="444"/>
        <end position="588"/>
    </location>
</feature>